<dbReference type="InterPro" id="IPR004380">
    <property type="entry name" value="Asp_race"/>
</dbReference>
<sequence>MKIIGLLGGMSWESTVSYYQIINRAVNQRLGGLHSAQCLLYSVDFQAIEDCQKSGQWEKSGRILAKAGQALERGGAEVLLICTNTMHKVFDQVRAAVSLPLIHIADATAEAVLARGLRRVGLLGTAYTMEQTFYKEKIMAAGIEVIVPPQKQRREINRIIFEELCHGVIAARSREFYLRAVEDLAVRGCAGIIMGCTEIGLLLRQSDTPIPLFDTTEIHALSAVAFALTAA</sequence>
<dbReference type="InterPro" id="IPR001920">
    <property type="entry name" value="Asp/Glu_race"/>
</dbReference>
<dbReference type="PANTHER" id="PTHR21198:SF7">
    <property type="entry name" value="ASPARTATE-GLUTAMATE RACEMASE FAMILY"/>
    <property type="match status" value="1"/>
</dbReference>
<dbReference type="Gene3D" id="3.40.50.1860">
    <property type="match status" value="2"/>
</dbReference>
<dbReference type="Proteomes" id="UP000292919">
    <property type="component" value="Unassembled WGS sequence"/>
</dbReference>
<name>A0A6H3FF72_9BACT</name>
<keyword evidence="2" id="KW-0413">Isomerase</keyword>
<dbReference type="Pfam" id="PF01177">
    <property type="entry name" value="Asp_Glu_race"/>
    <property type="match status" value="1"/>
</dbReference>
<evidence type="ECO:0000256" key="2">
    <source>
        <dbReference type="ARBA" id="ARBA00023235"/>
    </source>
</evidence>
<dbReference type="AlphaFoldDB" id="A0A6H3FF72"/>
<accession>A0A6H3FF72</accession>
<dbReference type="EMBL" id="SIXC01000004">
    <property type="protein sequence ID" value="TBH80810.1"/>
    <property type="molecule type" value="Genomic_DNA"/>
</dbReference>
<evidence type="ECO:0000313" key="3">
    <source>
        <dbReference type="EMBL" id="TBH80810.1"/>
    </source>
</evidence>
<dbReference type="InterPro" id="IPR015942">
    <property type="entry name" value="Asp/Glu/hydantoin_racemase"/>
</dbReference>
<comment type="caution">
    <text evidence="3">The sequence shown here is derived from an EMBL/GenBank/DDBJ whole genome shotgun (WGS) entry which is preliminary data.</text>
</comment>
<dbReference type="SUPFAM" id="SSF53681">
    <property type="entry name" value="Aspartate/glutamate racemase"/>
    <property type="match status" value="2"/>
</dbReference>
<reference evidence="3 4" key="1">
    <citation type="submission" date="2018-12" db="EMBL/GenBank/DDBJ databases">
        <title>First genome draft of Desulfovibrio legallis sp. nov.</title>
        <authorList>
            <person name="Ben Dhia O."/>
            <person name="Najjari A."/>
            <person name="Ferjani R."/>
            <person name="Fhoula I."/>
            <person name="Fardeau M.-L."/>
            <person name="Boudabbous A."/>
            <person name="Ouzari H.I."/>
        </authorList>
    </citation>
    <scope>NUCLEOTIDE SEQUENCE [LARGE SCALE GENOMIC DNA]</scope>
    <source>
        <strain evidence="3 4">H1T</strain>
    </source>
</reference>
<organism evidence="3 4">
    <name type="scientific">Desulfovibrio legallii</name>
    <dbReference type="NCBI Taxonomy" id="571438"/>
    <lineage>
        <taxon>Bacteria</taxon>
        <taxon>Pseudomonadati</taxon>
        <taxon>Thermodesulfobacteriota</taxon>
        <taxon>Desulfovibrionia</taxon>
        <taxon>Desulfovibrionales</taxon>
        <taxon>Desulfovibrionaceae</taxon>
        <taxon>Desulfovibrio</taxon>
    </lineage>
</organism>
<gene>
    <name evidence="3" type="ORF">EB812_04300</name>
</gene>
<dbReference type="PANTHER" id="PTHR21198">
    <property type="entry name" value="GLUTAMATE RACEMASE"/>
    <property type="match status" value="1"/>
</dbReference>
<proteinExistence type="inferred from homology"/>
<comment type="similarity">
    <text evidence="1">Belongs to the aspartate/glutamate racemases family.</text>
</comment>
<protein>
    <submittedName>
        <fullName evidence="3">Aspartate/glutamate racemase family protein</fullName>
    </submittedName>
</protein>
<keyword evidence="4" id="KW-1185">Reference proteome</keyword>
<evidence type="ECO:0000313" key="4">
    <source>
        <dbReference type="Proteomes" id="UP000292919"/>
    </source>
</evidence>
<evidence type="ECO:0000256" key="1">
    <source>
        <dbReference type="ARBA" id="ARBA00007847"/>
    </source>
</evidence>
<dbReference type="NCBIfam" id="TIGR00035">
    <property type="entry name" value="asp_race"/>
    <property type="match status" value="1"/>
</dbReference>
<dbReference type="RefSeq" id="WP_118229400.1">
    <property type="nucleotide sequence ID" value="NZ_JAQDZC010000020.1"/>
</dbReference>
<dbReference type="GO" id="GO:0047661">
    <property type="term" value="F:amino-acid racemase activity"/>
    <property type="evidence" value="ECO:0007669"/>
    <property type="project" value="InterPro"/>
</dbReference>